<proteinExistence type="predicted"/>
<dbReference type="SMART" id="SM00043">
    <property type="entry name" value="CY"/>
    <property type="match status" value="1"/>
</dbReference>
<dbReference type="InterPro" id="IPR000010">
    <property type="entry name" value="Cystatin_dom"/>
</dbReference>
<dbReference type="AlphaFoldDB" id="A0A5A7QSY8"/>
<dbReference type="EMBL" id="BKCP01008181">
    <property type="protein sequence ID" value="GER48139.1"/>
    <property type="molecule type" value="Genomic_DNA"/>
</dbReference>
<keyword evidence="2" id="KW-0789">Thiol protease inhibitor</keyword>
<dbReference type="Gene3D" id="3.10.450.10">
    <property type="match status" value="1"/>
</dbReference>
<keyword evidence="6" id="KW-1185">Reference proteome</keyword>
<feature type="domain" description="Cystatin" evidence="4">
    <location>
        <begin position="28"/>
        <end position="124"/>
    </location>
</feature>
<name>A0A5A7QSY8_STRAF</name>
<dbReference type="GO" id="GO:0004869">
    <property type="term" value="F:cysteine-type endopeptidase inhibitor activity"/>
    <property type="evidence" value="ECO:0007669"/>
    <property type="project" value="UniProtKB-KW"/>
</dbReference>
<reference evidence="6" key="1">
    <citation type="journal article" date="2019" name="Curr. Biol.">
        <title>Genome Sequence of Striga asiatica Provides Insight into the Evolution of Plant Parasitism.</title>
        <authorList>
            <person name="Yoshida S."/>
            <person name="Kim S."/>
            <person name="Wafula E.K."/>
            <person name="Tanskanen J."/>
            <person name="Kim Y.M."/>
            <person name="Honaas L."/>
            <person name="Yang Z."/>
            <person name="Spallek T."/>
            <person name="Conn C.E."/>
            <person name="Ichihashi Y."/>
            <person name="Cheong K."/>
            <person name="Cui S."/>
            <person name="Der J.P."/>
            <person name="Gundlach H."/>
            <person name="Jiao Y."/>
            <person name="Hori C."/>
            <person name="Ishida J.K."/>
            <person name="Kasahara H."/>
            <person name="Kiba T."/>
            <person name="Kim M.S."/>
            <person name="Koo N."/>
            <person name="Laohavisit A."/>
            <person name="Lee Y.H."/>
            <person name="Lumba S."/>
            <person name="McCourt P."/>
            <person name="Mortimer J.C."/>
            <person name="Mutuku J.M."/>
            <person name="Nomura T."/>
            <person name="Sasaki-Sekimoto Y."/>
            <person name="Seto Y."/>
            <person name="Wang Y."/>
            <person name="Wakatake T."/>
            <person name="Sakakibara H."/>
            <person name="Demura T."/>
            <person name="Yamaguchi S."/>
            <person name="Yoneyama K."/>
            <person name="Manabe R.I."/>
            <person name="Nelson D.C."/>
            <person name="Schulman A.H."/>
            <person name="Timko M.P."/>
            <person name="dePamphilis C.W."/>
            <person name="Choi D."/>
            <person name="Shirasu K."/>
        </authorList>
    </citation>
    <scope>NUCLEOTIDE SEQUENCE [LARGE SCALE GENOMIC DNA]</scope>
    <source>
        <strain evidence="6">cv. UVA1</strain>
    </source>
</reference>
<dbReference type="CDD" id="cd00042">
    <property type="entry name" value="CY"/>
    <property type="match status" value="1"/>
</dbReference>
<dbReference type="Proteomes" id="UP000325081">
    <property type="component" value="Unassembled WGS sequence"/>
</dbReference>
<organism evidence="5 6">
    <name type="scientific">Striga asiatica</name>
    <name type="common">Asiatic witchweed</name>
    <name type="synonym">Buchnera asiatica</name>
    <dbReference type="NCBI Taxonomy" id="4170"/>
    <lineage>
        <taxon>Eukaryota</taxon>
        <taxon>Viridiplantae</taxon>
        <taxon>Streptophyta</taxon>
        <taxon>Embryophyta</taxon>
        <taxon>Tracheophyta</taxon>
        <taxon>Spermatophyta</taxon>
        <taxon>Magnoliopsida</taxon>
        <taxon>eudicotyledons</taxon>
        <taxon>Gunneridae</taxon>
        <taxon>Pentapetalae</taxon>
        <taxon>asterids</taxon>
        <taxon>lamiids</taxon>
        <taxon>Lamiales</taxon>
        <taxon>Orobanchaceae</taxon>
        <taxon>Buchnereae</taxon>
        <taxon>Striga</taxon>
    </lineage>
</organism>
<keyword evidence="3" id="KW-0732">Signal</keyword>
<keyword evidence="1" id="KW-0646">Protease inhibitor</keyword>
<evidence type="ECO:0000313" key="6">
    <source>
        <dbReference type="Proteomes" id="UP000325081"/>
    </source>
</evidence>
<feature type="chain" id="PRO_5023008617" evidence="3">
    <location>
        <begin position="24"/>
        <end position="127"/>
    </location>
</feature>
<dbReference type="PANTHER" id="PTHR47364">
    <property type="entry name" value="CYSTEINE PROTEINASE INHIBITOR 5"/>
    <property type="match status" value="1"/>
</dbReference>
<accession>A0A5A7QSY8</accession>
<evidence type="ECO:0000313" key="5">
    <source>
        <dbReference type="EMBL" id="GER48139.1"/>
    </source>
</evidence>
<dbReference type="Pfam" id="PF16845">
    <property type="entry name" value="SQAPI"/>
    <property type="match status" value="1"/>
</dbReference>
<evidence type="ECO:0000256" key="1">
    <source>
        <dbReference type="ARBA" id="ARBA00022690"/>
    </source>
</evidence>
<dbReference type="SUPFAM" id="SSF54403">
    <property type="entry name" value="Cystatin/monellin"/>
    <property type="match status" value="1"/>
</dbReference>
<dbReference type="InterPro" id="IPR046350">
    <property type="entry name" value="Cystatin_sf"/>
</dbReference>
<evidence type="ECO:0000256" key="3">
    <source>
        <dbReference type="SAM" id="SignalP"/>
    </source>
</evidence>
<evidence type="ECO:0000259" key="4">
    <source>
        <dbReference type="SMART" id="SM00043"/>
    </source>
</evidence>
<feature type="signal peptide" evidence="3">
    <location>
        <begin position="1"/>
        <end position="23"/>
    </location>
</feature>
<gene>
    <name evidence="5" type="ORF">STAS_25300</name>
</gene>
<comment type="caution">
    <text evidence="5">The sequence shown here is derived from an EMBL/GenBank/DDBJ whole genome shotgun (WGS) entry which is preliminary data.</text>
</comment>
<evidence type="ECO:0000256" key="2">
    <source>
        <dbReference type="ARBA" id="ARBA00022704"/>
    </source>
</evidence>
<sequence length="127" mass="13259">MTGTKPLSLAVAVIAILAAAATAQGGEKIPGGWQLIKDPNEAKVVEVAKFAVAEQNRQPNATKLLFAAVVNGQMQVVNGVKYKLLVSAVAAGGGGGRKLGPPGKYLTVVNVREEEKKLISFESLIDY</sequence>
<protein>
    <submittedName>
        <fullName evidence="5">Cysteine proteinase inhibitor</fullName>
    </submittedName>
</protein>
<dbReference type="PANTHER" id="PTHR47364:SF2">
    <property type="entry name" value="CYSTEINE PROTEINASE INHIBITOR 5"/>
    <property type="match status" value="1"/>
</dbReference>